<keyword evidence="1" id="KW-0472">Membrane</keyword>
<evidence type="ECO:0000313" key="2">
    <source>
        <dbReference type="EMBL" id="AWH84688.1"/>
    </source>
</evidence>
<accession>A0A2S1QWA0</accession>
<organism evidence="2 3">
    <name type="scientific">Flavobacterium album</name>
    <dbReference type="NCBI Taxonomy" id="2175091"/>
    <lineage>
        <taxon>Bacteria</taxon>
        <taxon>Pseudomonadati</taxon>
        <taxon>Bacteroidota</taxon>
        <taxon>Flavobacteriia</taxon>
        <taxon>Flavobacteriales</taxon>
        <taxon>Flavobacteriaceae</taxon>
        <taxon>Flavobacterium</taxon>
    </lineage>
</organism>
<reference evidence="2 3" key="1">
    <citation type="submission" date="2018-04" db="EMBL/GenBank/DDBJ databases">
        <title>Genome sequencing of Flavobacterium sp. HYN0059.</title>
        <authorList>
            <person name="Yi H."/>
            <person name="Baek C."/>
        </authorList>
    </citation>
    <scope>NUCLEOTIDE SEQUENCE [LARGE SCALE GENOMIC DNA]</scope>
    <source>
        <strain evidence="2 3">HYN0059</strain>
    </source>
</reference>
<sequence length="114" mass="12763">MAAEPILAAALGGQSSTELTDYIFLFFLLGMIIMLTMYARAKNKRAVKWLAYTNIALCSLWTITGLWSLIESITYSEYLLLLPALLFVFLGGISVWGVLRDLRKIDSEQGNSHQ</sequence>
<keyword evidence="1" id="KW-1133">Transmembrane helix</keyword>
<keyword evidence="1" id="KW-0812">Transmembrane</keyword>
<feature type="transmembrane region" description="Helical" evidence="1">
    <location>
        <begin position="51"/>
        <end position="70"/>
    </location>
</feature>
<evidence type="ECO:0000256" key="1">
    <source>
        <dbReference type="SAM" id="Phobius"/>
    </source>
</evidence>
<dbReference type="AlphaFoldDB" id="A0A2S1QWA0"/>
<gene>
    <name evidence="2" type="ORF">HYN59_05940</name>
</gene>
<feature type="transmembrane region" description="Helical" evidence="1">
    <location>
        <begin position="22"/>
        <end position="39"/>
    </location>
</feature>
<dbReference type="KEGG" id="falb:HYN59_05940"/>
<dbReference type="EMBL" id="CP029186">
    <property type="protein sequence ID" value="AWH84688.1"/>
    <property type="molecule type" value="Genomic_DNA"/>
</dbReference>
<feature type="transmembrane region" description="Helical" evidence="1">
    <location>
        <begin position="76"/>
        <end position="99"/>
    </location>
</feature>
<protein>
    <submittedName>
        <fullName evidence="2">Uncharacterized protein</fullName>
    </submittedName>
</protein>
<evidence type="ECO:0000313" key="3">
    <source>
        <dbReference type="Proteomes" id="UP000244929"/>
    </source>
</evidence>
<proteinExistence type="predicted"/>
<keyword evidence="3" id="KW-1185">Reference proteome</keyword>
<dbReference type="Proteomes" id="UP000244929">
    <property type="component" value="Chromosome"/>
</dbReference>
<name>A0A2S1QWA0_9FLAO</name>